<accession>A0AAP9IGD1</accession>
<evidence type="ECO:0000313" key="5">
    <source>
        <dbReference type="EMBL" id="QHQ24197.1"/>
    </source>
</evidence>
<dbReference type="PROSITE" id="PS00622">
    <property type="entry name" value="HTH_LUXR_1"/>
    <property type="match status" value="1"/>
</dbReference>
<protein>
    <submittedName>
        <fullName evidence="5">LuxR family transcriptional regulator</fullName>
    </submittedName>
</protein>
<evidence type="ECO:0000259" key="4">
    <source>
        <dbReference type="PROSITE" id="PS50043"/>
    </source>
</evidence>
<reference evidence="6" key="1">
    <citation type="submission" date="2019-11" db="EMBL/GenBank/DDBJ databases">
        <authorList>
            <person name="Jee S."/>
        </authorList>
    </citation>
    <scope>NUCLEOTIDE SEQUENCE [LARGE SCALE GENOMIC DNA]</scope>
    <source>
        <strain evidence="6">PZ1</strain>
    </source>
</reference>
<evidence type="ECO:0000256" key="1">
    <source>
        <dbReference type="ARBA" id="ARBA00023015"/>
    </source>
</evidence>
<dbReference type="Pfam" id="PF00196">
    <property type="entry name" value="GerE"/>
    <property type="match status" value="1"/>
</dbReference>
<gene>
    <name evidence="5" type="ORF">GMX10_09025</name>
</gene>
<dbReference type="GO" id="GO:0006355">
    <property type="term" value="P:regulation of DNA-templated transcription"/>
    <property type="evidence" value="ECO:0007669"/>
    <property type="project" value="InterPro"/>
</dbReference>
<proteinExistence type="predicted"/>
<dbReference type="InterPro" id="IPR016032">
    <property type="entry name" value="Sig_transdc_resp-reg_C-effctor"/>
</dbReference>
<dbReference type="InterPro" id="IPR036388">
    <property type="entry name" value="WH-like_DNA-bd_sf"/>
</dbReference>
<dbReference type="PANTHER" id="PTHR44688">
    <property type="entry name" value="DNA-BINDING TRANSCRIPTIONAL ACTIVATOR DEVR_DOSR"/>
    <property type="match status" value="1"/>
</dbReference>
<dbReference type="PANTHER" id="PTHR44688:SF16">
    <property type="entry name" value="DNA-BINDING TRANSCRIPTIONAL ACTIVATOR DEVR_DOSR"/>
    <property type="match status" value="1"/>
</dbReference>
<organism evidence="5 6">
    <name type="scientific">Pectobacterium parvum</name>
    <dbReference type="NCBI Taxonomy" id="2778550"/>
    <lineage>
        <taxon>Bacteria</taxon>
        <taxon>Pseudomonadati</taxon>
        <taxon>Pseudomonadota</taxon>
        <taxon>Gammaproteobacteria</taxon>
        <taxon>Enterobacterales</taxon>
        <taxon>Pectobacteriaceae</taxon>
        <taxon>Pectobacterium</taxon>
    </lineage>
</organism>
<dbReference type="InterPro" id="IPR036693">
    <property type="entry name" value="TF_LuxR_autoind-bd_dom_sf"/>
</dbReference>
<evidence type="ECO:0000256" key="3">
    <source>
        <dbReference type="ARBA" id="ARBA00023163"/>
    </source>
</evidence>
<dbReference type="AlphaFoldDB" id="A0AAP9IGD1"/>
<dbReference type="PRINTS" id="PR00038">
    <property type="entry name" value="HTHLUXR"/>
</dbReference>
<dbReference type="EMBL" id="CP046377">
    <property type="protein sequence ID" value="QHQ24197.1"/>
    <property type="molecule type" value="Genomic_DNA"/>
</dbReference>
<keyword evidence="3" id="KW-0804">Transcription</keyword>
<dbReference type="SMART" id="SM00421">
    <property type="entry name" value="HTH_LUXR"/>
    <property type="match status" value="1"/>
</dbReference>
<dbReference type="GO" id="GO:0003677">
    <property type="term" value="F:DNA binding"/>
    <property type="evidence" value="ECO:0007669"/>
    <property type="project" value="UniProtKB-KW"/>
</dbReference>
<dbReference type="SUPFAM" id="SSF46894">
    <property type="entry name" value="C-terminal effector domain of the bipartite response regulators"/>
    <property type="match status" value="1"/>
</dbReference>
<dbReference type="Pfam" id="PF03472">
    <property type="entry name" value="Autoind_bind"/>
    <property type="match status" value="1"/>
</dbReference>
<dbReference type="SUPFAM" id="SSF75516">
    <property type="entry name" value="Pheromone-binding domain of LuxR-like quorum-sensing transcription factors"/>
    <property type="match status" value="1"/>
</dbReference>
<dbReference type="InterPro" id="IPR000792">
    <property type="entry name" value="Tscrpt_reg_LuxR_C"/>
</dbReference>
<keyword evidence="1" id="KW-0805">Transcription regulation</keyword>
<dbReference type="Gene3D" id="1.10.10.10">
    <property type="entry name" value="Winged helix-like DNA-binding domain superfamily/Winged helix DNA-binding domain"/>
    <property type="match status" value="1"/>
</dbReference>
<feature type="domain" description="HTH luxR-type" evidence="4">
    <location>
        <begin position="211"/>
        <end position="276"/>
    </location>
</feature>
<evidence type="ECO:0000313" key="6">
    <source>
        <dbReference type="Proteomes" id="UP000464054"/>
    </source>
</evidence>
<dbReference type="InterPro" id="IPR005143">
    <property type="entry name" value="TF_LuxR_autoind-bd_dom"/>
</dbReference>
<name>A0AAP9IGD1_9GAMM</name>
<dbReference type="CDD" id="cd06170">
    <property type="entry name" value="LuxR_C_like"/>
    <property type="match status" value="1"/>
</dbReference>
<dbReference type="Proteomes" id="UP000464054">
    <property type="component" value="Chromosome"/>
</dbReference>
<evidence type="ECO:0000256" key="2">
    <source>
        <dbReference type="ARBA" id="ARBA00023125"/>
    </source>
</evidence>
<keyword evidence="2" id="KW-0238">DNA-binding</keyword>
<dbReference type="PROSITE" id="PS50043">
    <property type="entry name" value="HTH_LUXR_2"/>
    <property type="match status" value="1"/>
</dbReference>
<sequence>MLTICKLVDSLHFAKHILIISDVTKNNYTYSLGNSWFFSRREKLVRGRNMDQEIYSFIKRKFKGVGDVWFSYFMMSKISTKHPYIISNYPEPWMNEYIKKEMFLSDPIIVASLARITPFSWDDNDLVTLRAKNQDVFISSVQHDISSGYTFVLHDHDNNVATLSIANHLEDADFEKCMKSHENYLQMLLVNVHEKVMAYQRAIKDQANPPDSSRNVLLSPRETEVLFLVSSGRAYKEVSRILGISEVTVKFHINNSVRKLGVINSRHAITKALELNLFNSLCEPVVMKHMESR</sequence>
<dbReference type="Gene3D" id="3.30.450.80">
    <property type="entry name" value="Transcription factor LuxR-like, autoinducer-binding domain"/>
    <property type="match status" value="1"/>
</dbReference>